<dbReference type="SUPFAM" id="SSF47384">
    <property type="entry name" value="Homodimeric domain of signal transducing histidine kinase"/>
    <property type="match status" value="1"/>
</dbReference>
<comment type="caution">
    <text evidence="10">The sequence shown here is derived from an EMBL/GenBank/DDBJ whole genome shotgun (WGS) entry which is preliminary data.</text>
</comment>
<proteinExistence type="predicted"/>
<keyword evidence="11" id="KW-1185">Reference proteome</keyword>
<dbReference type="InterPro" id="IPR003661">
    <property type="entry name" value="HisK_dim/P_dom"/>
</dbReference>
<dbReference type="Gene3D" id="1.10.287.130">
    <property type="match status" value="1"/>
</dbReference>
<dbReference type="InterPro" id="IPR004358">
    <property type="entry name" value="Sig_transdc_His_kin-like_C"/>
</dbReference>
<evidence type="ECO:0000256" key="2">
    <source>
        <dbReference type="ARBA" id="ARBA00012438"/>
    </source>
</evidence>
<dbReference type="Gene3D" id="3.30.565.10">
    <property type="entry name" value="Histidine kinase-like ATPase, C-terminal domain"/>
    <property type="match status" value="1"/>
</dbReference>
<feature type="coiled-coil region" evidence="6">
    <location>
        <begin position="245"/>
        <end position="276"/>
    </location>
</feature>
<dbReference type="GO" id="GO:0000155">
    <property type="term" value="F:phosphorelay sensor kinase activity"/>
    <property type="evidence" value="ECO:0007669"/>
    <property type="project" value="InterPro"/>
</dbReference>
<evidence type="ECO:0000256" key="3">
    <source>
        <dbReference type="ARBA" id="ARBA00022553"/>
    </source>
</evidence>
<evidence type="ECO:0000256" key="1">
    <source>
        <dbReference type="ARBA" id="ARBA00000085"/>
    </source>
</evidence>
<accession>A0A1V9G1Y0</accession>
<dbReference type="SMART" id="SM00091">
    <property type="entry name" value="PAS"/>
    <property type="match status" value="2"/>
</dbReference>
<dbReference type="CDD" id="cd00082">
    <property type="entry name" value="HisKA"/>
    <property type="match status" value="1"/>
</dbReference>
<reference evidence="11" key="1">
    <citation type="submission" date="2016-04" db="EMBL/GenBank/DDBJ databases">
        <authorList>
            <person name="Chen L."/>
            <person name="Zhuang W."/>
            <person name="Wang G."/>
        </authorList>
    </citation>
    <scope>NUCLEOTIDE SEQUENCE [LARGE SCALE GENOMIC DNA]</scope>
    <source>
        <strain evidence="11">208</strain>
    </source>
</reference>
<dbReference type="EMBL" id="LWBP01000089">
    <property type="protein sequence ID" value="OQP64621.1"/>
    <property type="molecule type" value="Genomic_DNA"/>
</dbReference>
<feature type="domain" description="PAS" evidence="8">
    <location>
        <begin position="127"/>
        <end position="179"/>
    </location>
</feature>
<dbReference type="Gene3D" id="3.30.450.20">
    <property type="entry name" value="PAS domain"/>
    <property type="match status" value="2"/>
</dbReference>
<dbReference type="SMART" id="SM00388">
    <property type="entry name" value="HisKA"/>
    <property type="match status" value="1"/>
</dbReference>
<keyword evidence="5 10" id="KW-0418">Kinase</keyword>
<dbReference type="InterPro" id="IPR000700">
    <property type="entry name" value="PAS-assoc_C"/>
</dbReference>
<evidence type="ECO:0000256" key="5">
    <source>
        <dbReference type="ARBA" id="ARBA00022777"/>
    </source>
</evidence>
<dbReference type="EC" id="2.7.13.3" evidence="2"/>
<evidence type="ECO:0000313" key="11">
    <source>
        <dbReference type="Proteomes" id="UP000192276"/>
    </source>
</evidence>
<gene>
    <name evidence="10" type="ORF">A4R26_16375</name>
</gene>
<dbReference type="InterPro" id="IPR052162">
    <property type="entry name" value="Sensor_kinase/Photoreceptor"/>
</dbReference>
<dbReference type="SUPFAM" id="SSF55785">
    <property type="entry name" value="PYP-like sensor domain (PAS domain)"/>
    <property type="match status" value="2"/>
</dbReference>
<dbReference type="PROSITE" id="PS50109">
    <property type="entry name" value="HIS_KIN"/>
    <property type="match status" value="1"/>
</dbReference>
<dbReference type="SMART" id="SM00387">
    <property type="entry name" value="HATPase_c"/>
    <property type="match status" value="1"/>
</dbReference>
<dbReference type="Pfam" id="PF13426">
    <property type="entry name" value="PAS_9"/>
    <property type="match status" value="2"/>
</dbReference>
<dbReference type="FunFam" id="3.30.565.10:FF:000006">
    <property type="entry name" value="Sensor histidine kinase WalK"/>
    <property type="match status" value="1"/>
</dbReference>
<dbReference type="PRINTS" id="PR00344">
    <property type="entry name" value="BCTRLSENSOR"/>
</dbReference>
<sequence>MTRRSMESKAQALLETAPDAMVIVNSFGQIILINAQTEKLFGYEKNELLGQNVEILIPDRFASKHNAHRKNFFSNAKTRTMGEGQELFGKHKSGLEFPVEISLSPLETEEGVLVSAAIRDISKRKKAEEKFRNLLESAPDAIIIVNETGTIQLVNAQTEKMFGYNRTEMIGNKIELLMPGRYDSIHQAHRINYFKTPKVRQMGEGFDLLGKDKNGKEFPVEISLSPLETEDGLLVSAAIRDISEKKKLENQIREININLERKVKQRTAELETKNKELEQFAYVASHDLQEPLRTTSSFVGFLQEEYYGKLDENANSYLNYITQATERMQTLIKDLLDYSRIGRKTILQEVDCNEVLSNVMADLSSAIEATNAKISVKEPLPVVKGYATELKQLFQNLISNSIKFHKENLAPEITISSKKLPDAWEFSVHDNGIGIDKQHHERIFIIFQRLHNRMEYEGSGIGLSHCKKIVELHGGKLWVDSQPGQGSNFQFTLNKMEME</sequence>
<feature type="domain" description="Histidine kinase" evidence="7">
    <location>
        <begin position="283"/>
        <end position="497"/>
    </location>
</feature>
<keyword evidence="3" id="KW-0597">Phosphoprotein</keyword>
<dbReference type="Pfam" id="PF02518">
    <property type="entry name" value="HATPase_c"/>
    <property type="match status" value="1"/>
</dbReference>
<evidence type="ECO:0000259" key="8">
    <source>
        <dbReference type="PROSITE" id="PS50112"/>
    </source>
</evidence>
<evidence type="ECO:0000259" key="9">
    <source>
        <dbReference type="PROSITE" id="PS50113"/>
    </source>
</evidence>
<dbReference type="OrthoDB" id="9766459at2"/>
<feature type="domain" description="PAC" evidence="9">
    <location>
        <begin position="83"/>
        <end position="133"/>
    </location>
</feature>
<keyword evidence="6" id="KW-0175">Coiled coil</keyword>
<evidence type="ECO:0000259" key="7">
    <source>
        <dbReference type="PROSITE" id="PS50109"/>
    </source>
</evidence>
<dbReference type="PROSITE" id="PS50113">
    <property type="entry name" value="PAC"/>
    <property type="match status" value="2"/>
</dbReference>
<name>A0A1V9G1Y0_9BACT</name>
<dbReference type="STRING" id="550983.A4R26_16375"/>
<dbReference type="NCBIfam" id="TIGR00229">
    <property type="entry name" value="sensory_box"/>
    <property type="match status" value="2"/>
</dbReference>
<dbReference type="PANTHER" id="PTHR43304">
    <property type="entry name" value="PHYTOCHROME-LIKE PROTEIN CPH1"/>
    <property type="match status" value="1"/>
</dbReference>
<dbReference type="InterPro" id="IPR005467">
    <property type="entry name" value="His_kinase_dom"/>
</dbReference>
<dbReference type="InterPro" id="IPR003594">
    <property type="entry name" value="HATPase_dom"/>
</dbReference>
<dbReference type="InterPro" id="IPR035965">
    <property type="entry name" value="PAS-like_dom_sf"/>
</dbReference>
<keyword evidence="4" id="KW-0808">Transferase</keyword>
<evidence type="ECO:0000313" key="10">
    <source>
        <dbReference type="EMBL" id="OQP64621.1"/>
    </source>
</evidence>
<evidence type="ECO:0000256" key="4">
    <source>
        <dbReference type="ARBA" id="ARBA00022679"/>
    </source>
</evidence>
<dbReference type="SUPFAM" id="SSF55874">
    <property type="entry name" value="ATPase domain of HSP90 chaperone/DNA topoisomerase II/histidine kinase"/>
    <property type="match status" value="1"/>
</dbReference>
<dbReference type="Proteomes" id="UP000192276">
    <property type="component" value="Unassembled WGS sequence"/>
</dbReference>
<dbReference type="Pfam" id="PF00512">
    <property type="entry name" value="HisKA"/>
    <property type="match status" value="1"/>
</dbReference>
<comment type="catalytic activity">
    <reaction evidence="1">
        <text>ATP + protein L-histidine = ADP + protein N-phospho-L-histidine.</text>
        <dbReference type="EC" id="2.7.13.3"/>
    </reaction>
</comment>
<dbReference type="InterPro" id="IPR000014">
    <property type="entry name" value="PAS"/>
</dbReference>
<protein>
    <recommendedName>
        <fullName evidence="2">histidine kinase</fullName>
        <ecNumber evidence="2">2.7.13.3</ecNumber>
    </recommendedName>
</protein>
<feature type="domain" description="PAC" evidence="9">
    <location>
        <begin position="202"/>
        <end position="254"/>
    </location>
</feature>
<dbReference type="AlphaFoldDB" id="A0A1V9G1Y0"/>
<dbReference type="InterPro" id="IPR036097">
    <property type="entry name" value="HisK_dim/P_sf"/>
</dbReference>
<organism evidence="10 11">
    <name type="scientific">Niastella populi</name>
    <dbReference type="NCBI Taxonomy" id="550983"/>
    <lineage>
        <taxon>Bacteria</taxon>
        <taxon>Pseudomonadati</taxon>
        <taxon>Bacteroidota</taxon>
        <taxon>Chitinophagia</taxon>
        <taxon>Chitinophagales</taxon>
        <taxon>Chitinophagaceae</taxon>
        <taxon>Niastella</taxon>
    </lineage>
</organism>
<evidence type="ECO:0000256" key="6">
    <source>
        <dbReference type="SAM" id="Coils"/>
    </source>
</evidence>
<feature type="domain" description="PAS" evidence="8">
    <location>
        <begin position="6"/>
        <end position="59"/>
    </location>
</feature>
<dbReference type="PANTHER" id="PTHR43304:SF1">
    <property type="entry name" value="PAC DOMAIN-CONTAINING PROTEIN"/>
    <property type="match status" value="1"/>
</dbReference>
<dbReference type="RefSeq" id="WP_081163612.1">
    <property type="nucleotide sequence ID" value="NZ_LWBP01000089.1"/>
</dbReference>
<dbReference type="CDD" id="cd00130">
    <property type="entry name" value="PAS"/>
    <property type="match status" value="2"/>
</dbReference>
<dbReference type="PROSITE" id="PS50112">
    <property type="entry name" value="PAS"/>
    <property type="match status" value="2"/>
</dbReference>
<dbReference type="InterPro" id="IPR036890">
    <property type="entry name" value="HATPase_C_sf"/>
</dbReference>